<dbReference type="Proteomes" id="UP000789508">
    <property type="component" value="Unassembled WGS sequence"/>
</dbReference>
<dbReference type="GO" id="GO:0005737">
    <property type="term" value="C:cytoplasm"/>
    <property type="evidence" value="ECO:0007669"/>
    <property type="project" value="TreeGrafter"/>
</dbReference>
<dbReference type="GO" id="GO:0032259">
    <property type="term" value="P:methylation"/>
    <property type="evidence" value="ECO:0007669"/>
    <property type="project" value="UniProtKB-KW"/>
</dbReference>
<keyword evidence="3" id="KW-0949">S-adenosyl-L-methionine</keyword>
<evidence type="ECO:0000256" key="4">
    <source>
        <dbReference type="ARBA" id="ARBA00043988"/>
    </source>
</evidence>
<dbReference type="PANTHER" id="PTHR14614:SF164">
    <property type="entry name" value="HISTONE-ARGININE METHYLTRANSFERASE METTL23"/>
    <property type="match status" value="1"/>
</dbReference>
<reference evidence="5" key="1">
    <citation type="submission" date="2021-06" db="EMBL/GenBank/DDBJ databases">
        <authorList>
            <person name="Kallberg Y."/>
            <person name="Tangrot J."/>
            <person name="Rosling A."/>
        </authorList>
    </citation>
    <scope>NUCLEOTIDE SEQUENCE</scope>
    <source>
        <strain evidence="5">FL130A</strain>
    </source>
</reference>
<dbReference type="Gene3D" id="3.40.50.150">
    <property type="entry name" value="Vaccinia Virus protein VP39"/>
    <property type="match status" value="1"/>
</dbReference>
<sequence>MNIDNTRSFRFEDEDEAKTVIIKEILDPSYGCYLWPSSSALAEYIWREKDLFRDKTILELGAGTSLPGFLCALLSPNNHVILTDRSDVPQILENIKRAAELNGIEAAYENNNDDDIEKRVWIRGLKWGEFDERGLFRLLDDVEKLGRHVDWILGSDTFYDPKDFEDLISTVAYILTYHAPPHTKFITSYQERR</sequence>
<comment type="similarity">
    <text evidence="4">Belongs to the methyltransferase superfamily. METTL23 family.</text>
</comment>
<evidence type="ECO:0000256" key="1">
    <source>
        <dbReference type="ARBA" id="ARBA00022603"/>
    </source>
</evidence>
<dbReference type="AlphaFoldDB" id="A0A9N8YWI5"/>
<evidence type="ECO:0000256" key="3">
    <source>
        <dbReference type="ARBA" id="ARBA00022691"/>
    </source>
</evidence>
<evidence type="ECO:0000313" key="6">
    <source>
        <dbReference type="Proteomes" id="UP000789508"/>
    </source>
</evidence>
<comment type="caution">
    <text evidence="5">The sequence shown here is derived from an EMBL/GenBank/DDBJ whole genome shotgun (WGS) entry which is preliminary data.</text>
</comment>
<dbReference type="InterPro" id="IPR029063">
    <property type="entry name" value="SAM-dependent_MTases_sf"/>
</dbReference>
<accession>A0A9N8YWI5</accession>
<dbReference type="GO" id="GO:0005634">
    <property type="term" value="C:nucleus"/>
    <property type="evidence" value="ECO:0007669"/>
    <property type="project" value="TreeGrafter"/>
</dbReference>
<dbReference type="GO" id="GO:0008168">
    <property type="term" value="F:methyltransferase activity"/>
    <property type="evidence" value="ECO:0007669"/>
    <property type="project" value="UniProtKB-KW"/>
</dbReference>
<evidence type="ECO:0000313" key="5">
    <source>
        <dbReference type="EMBL" id="CAG8452579.1"/>
    </source>
</evidence>
<dbReference type="EMBL" id="CAJVPS010000104">
    <property type="protein sequence ID" value="CAG8452579.1"/>
    <property type="molecule type" value="Genomic_DNA"/>
</dbReference>
<keyword evidence="6" id="KW-1185">Reference proteome</keyword>
<dbReference type="InterPro" id="IPR019410">
    <property type="entry name" value="Methyltransf_16"/>
</dbReference>
<keyword evidence="1" id="KW-0489">Methyltransferase</keyword>
<evidence type="ECO:0000256" key="2">
    <source>
        <dbReference type="ARBA" id="ARBA00022679"/>
    </source>
</evidence>
<proteinExistence type="inferred from homology"/>
<keyword evidence="2" id="KW-0808">Transferase</keyword>
<protein>
    <submittedName>
        <fullName evidence="5">10625_t:CDS:1</fullName>
    </submittedName>
</protein>
<dbReference type="Pfam" id="PF10294">
    <property type="entry name" value="Methyltransf_16"/>
    <property type="match status" value="1"/>
</dbReference>
<organism evidence="5 6">
    <name type="scientific">Ambispora leptoticha</name>
    <dbReference type="NCBI Taxonomy" id="144679"/>
    <lineage>
        <taxon>Eukaryota</taxon>
        <taxon>Fungi</taxon>
        <taxon>Fungi incertae sedis</taxon>
        <taxon>Mucoromycota</taxon>
        <taxon>Glomeromycotina</taxon>
        <taxon>Glomeromycetes</taxon>
        <taxon>Archaeosporales</taxon>
        <taxon>Ambisporaceae</taxon>
        <taxon>Ambispora</taxon>
    </lineage>
</organism>
<dbReference type="SUPFAM" id="SSF53335">
    <property type="entry name" value="S-adenosyl-L-methionine-dependent methyltransferases"/>
    <property type="match status" value="1"/>
</dbReference>
<dbReference type="OrthoDB" id="407325at2759"/>
<name>A0A9N8YWI5_9GLOM</name>
<dbReference type="PANTHER" id="PTHR14614">
    <property type="entry name" value="HEPATOCELLULAR CARCINOMA-ASSOCIATED ANTIGEN"/>
    <property type="match status" value="1"/>
</dbReference>
<gene>
    <name evidence="5" type="ORF">ALEPTO_LOCUS1096</name>
</gene>